<dbReference type="Gene3D" id="1.20.120.440">
    <property type="entry name" value="YppE-like"/>
    <property type="match status" value="1"/>
</dbReference>
<evidence type="ECO:0000313" key="1">
    <source>
        <dbReference type="EMBL" id="MFC3038898.1"/>
    </source>
</evidence>
<evidence type="ECO:0000313" key="2">
    <source>
        <dbReference type="Proteomes" id="UP001595279"/>
    </source>
</evidence>
<keyword evidence="2" id="KW-1185">Reference proteome</keyword>
<comment type="caution">
    <text evidence="1">The sequence shown here is derived from an EMBL/GenBank/DDBJ whole genome shotgun (WGS) entry which is preliminary data.</text>
</comment>
<gene>
    <name evidence="1" type="ORF">ACFOGI_01360</name>
</gene>
<organism evidence="1 2">
    <name type="scientific">Virgibacillus xinjiangensis</name>
    <dbReference type="NCBI Taxonomy" id="393090"/>
    <lineage>
        <taxon>Bacteria</taxon>
        <taxon>Bacillati</taxon>
        <taxon>Bacillota</taxon>
        <taxon>Bacilli</taxon>
        <taxon>Bacillales</taxon>
        <taxon>Bacillaceae</taxon>
        <taxon>Virgibacillus</taxon>
    </lineage>
</organism>
<dbReference type="RefSeq" id="WP_390267256.1">
    <property type="nucleotide sequence ID" value="NZ_JBHRSA010000004.1"/>
</dbReference>
<dbReference type="Pfam" id="PF08807">
    <property type="entry name" value="DUF1798"/>
    <property type="match status" value="1"/>
</dbReference>
<dbReference type="InterPro" id="IPR023351">
    <property type="entry name" value="YppE-like_sf"/>
</dbReference>
<sequence>MELNLLIEQLKQHLNRLKDRFEKVEPPENKKDKEFFHMVKTETSPVYELLEEWEEKSLDLVKGRKVDVHPHQVTSTRENMELLLLHSYYIDVRRKRYMELYKSIHYVFDQLLREL</sequence>
<protein>
    <submittedName>
        <fullName evidence="1">DUF1798 family protein</fullName>
    </submittedName>
</protein>
<dbReference type="SUPFAM" id="SSF140415">
    <property type="entry name" value="YppE-like"/>
    <property type="match status" value="1"/>
</dbReference>
<dbReference type="Proteomes" id="UP001595279">
    <property type="component" value="Unassembled WGS sequence"/>
</dbReference>
<proteinExistence type="predicted"/>
<dbReference type="EMBL" id="JBHRSA010000004">
    <property type="protein sequence ID" value="MFC3038898.1"/>
    <property type="molecule type" value="Genomic_DNA"/>
</dbReference>
<accession>A0ABV7CS09</accession>
<reference evidence="2" key="1">
    <citation type="journal article" date="2019" name="Int. J. Syst. Evol. Microbiol.">
        <title>The Global Catalogue of Microorganisms (GCM) 10K type strain sequencing project: providing services to taxonomists for standard genome sequencing and annotation.</title>
        <authorList>
            <consortium name="The Broad Institute Genomics Platform"/>
            <consortium name="The Broad Institute Genome Sequencing Center for Infectious Disease"/>
            <person name="Wu L."/>
            <person name="Ma J."/>
        </authorList>
    </citation>
    <scope>NUCLEOTIDE SEQUENCE [LARGE SCALE GENOMIC DNA]</scope>
    <source>
        <strain evidence="2">KCTC 13128</strain>
    </source>
</reference>
<dbReference type="InterPro" id="IPR014913">
    <property type="entry name" value="YppE-like"/>
</dbReference>
<name>A0ABV7CS09_9BACI</name>